<dbReference type="Pfam" id="PF00293">
    <property type="entry name" value="NUDIX"/>
    <property type="match status" value="1"/>
</dbReference>
<dbReference type="CDD" id="cd03429">
    <property type="entry name" value="NUDIX_NADH_pyrophosphatase_Nudt13"/>
    <property type="match status" value="1"/>
</dbReference>
<keyword evidence="5" id="KW-0479">Metal-binding</keyword>
<organism evidence="11 12">
    <name type="scientific">Pichia californica</name>
    <dbReference type="NCBI Taxonomy" id="460514"/>
    <lineage>
        <taxon>Eukaryota</taxon>
        <taxon>Fungi</taxon>
        <taxon>Dikarya</taxon>
        <taxon>Ascomycota</taxon>
        <taxon>Saccharomycotina</taxon>
        <taxon>Pichiomycetes</taxon>
        <taxon>Pichiales</taxon>
        <taxon>Pichiaceae</taxon>
        <taxon>Pichia</taxon>
    </lineage>
</organism>
<dbReference type="Gene3D" id="3.90.79.10">
    <property type="entry name" value="Nucleoside Triphosphate Pyrophosphohydrolase"/>
    <property type="match status" value="1"/>
</dbReference>
<evidence type="ECO:0000259" key="10">
    <source>
        <dbReference type="PROSITE" id="PS51462"/>
    </source>
</evidence>
<dbReference type="PROSITE" id="PS51462">
    <property type="entry name" value="NUDIX"/>
    <property type="match status" value="1"/>
</dbReference>
<evidence type="ECO:0000256" key="8">
    <source>
        <dbReference type="ARBA" id="ARBA00023027"/>
    </source>
</evidence>
<dbReference type="GO" id="GO:0046872">
    <property type="term" value="F:metal ion binding"/>
    <property type="evidence" value="ECO:0007669"/>
    <property type="project" value="UniProtKB-KW"/>
</dbReference>
<dbReference type="PANTHER" id="PTHR42904:SF6">
    <property type="entry name" value="NAD-CAPPED RNA HYDROLASE NUDT12"/>
    <property type="match status" value="1"/>
</dbReference>
<accession>A0A9P7BD59</accession>
<dbReference type="GO" id="GO:0006742">
    <property type="term" value="P:NADP+ catabolic process"/>
    <property type="evidence" value="ECO:0007669"/>
    <property type="project" value="TreeGrafter"/>
</dbReference>
<dbReference type="GO" id="GO:0019677">
    <property type="term" value="P:NAD+ catabolic process"/>
    <property type="evidence" value="ECO:0007669"/>
    <property type="project" value="TreeGrafter"/>
</dbReference>
<evidence type="ECO:0000256" key="7">
    <source>
        <dbReference type="ARBA" id="ARBA00022842"/>
    </source>
</evidence>
<dbReference type="Proteomes" id="UP000697127">
    <property type="component" value="Unassembled WGS sequence"/>
</dbReference>
<evidence type="ECO:0000256" key="2">
    <source>
        <dbReference type="ARBA" id="ARBA00001947"/>
    </source>
</evidence>
<evidence type="ECO:0000313" key="12">
    <source>
        <dbReference type="Proteomes" id="UP000697127"/>
    </source>
</evidence>
<evidence type="ECO:0000313" key="11">
    <source>
        <dbReference type="EMBL" id="KAG0686536.1"/>
    </source>
</evidence>
<dbReference type="GO" id="GO:0035529">
    <property type="term" value="F:NADH pyrophosphatase activity"/>
    <property type="evidence" value="ECO:0007669"/>
    <property type="project" value="TreeGrafter"/>
</dbReference>
<comment type="cofactor">
    <cofactor evidence="2">
        <name>Zn(2+)</name>
        <dbReference type="ChEBI" id="CHEBI:29105"/>
    </cofactor>
</comment>
<dbReference type="PROSITE" id="PS00893">
    <property type="entry name" value="NUDIX_BOX"/>
    <property type="match status" value="1"/>
</dbReference>
<dbReference type="AlphaFoldDB" id="A0A9P7BD59"/>
<evidence type="ECO:0000256" key="5">
    <source>
        <dbReference type="ARBA" id="ARBA00022723"/>
    </source>
</evidence>
<dbReference type="InterPro" id="IPR020084">
    <property type="entry name" value="NUDIX_hydrolase_CS"/>
</dbReference>
<dbReference type="SUPFAM" id="SSF55811">
    <property type="entry name" value="Nudix"/>
    <property type="match status" value="1"/>
</dbReference>
<keyword evidence="8" id="KW-0520">NAD</keyword>
<dbReference type="GO" id="GO:0005829">
    <property type="term" value="C:cytosol"/>
    <property type="evidence" value="ECO:0007669"/>
    <property type="project" value="TreeGrafter"/>
</dbReference>
<proteinExistence type="inferred from homology"/>
<keyword evidence="7" id="KW-0460">Magnesium</keyword>
<keyword evidence="6" id="KW-0378">Hydrolase</keyword>
<evidence type="ECO:0000256" key="9">
    <source>
        <dbReference type="ARBA" id="ARBA00023679"/>
    </source>
</evidence>
<evidence type="ECO:0000256" key="3">
    <source>
        <dbReference type="ARBA" id="ARBA00009595"/>
    </source>
</evidence>
<evidence type="ECO:0000256" key="4">
    <source>
        <dbReference type="ARBA" id="ARBA00012381"/>
    </source>
</evidence>
<dbReference type="InterPro" id="IPR000086">
    <property type="entry name" value="NUDIX_hydrolase_dom"/>
</dbReference>
<dbReference type="InterPro" id="IPR015797">
    <property type="entry name" value="NUDIX_hydrolase-like_dom_sf"/>
</dbReference>
<gene>
    <name evidence="11" type="primary">NPY1</name>
    <name evidence="11" type="ORF">C6P40_003846</name>
</gene>
<keyword evidence="12" id="KW-1185">Reference proteome</keyword>
<comment type="cofactor">
    <cofactor evidence="1">
        <name>Mg(2+)</name>
        <dbReference type="ChEBI" id="CHEBI:18420"/>
    </cofactor>
</comment>
<name>A0A9P7BD59_9ASCO</name>
<dbReference type="InterPro" id="IPR049734">
    <property type="entry name" value="NudC-like_C"/>
</dbReference>
<evidence type="ECO:0000256" key="6">
    <source>
        <dbReference type="ARBA" id="ARBA00022801"/>
    </source>
</evidence>
<comment type="caution">
    <text evidence="11">The sequence shown here is derived from an EMBL/GenBank/DDBJ whole genome shotgun (WGS) entry which is preliminary data.</text>
</comment>
<dbReference type="EMBL" id="PUHW01000459">
    <property type="protein sequence ID" value="KAG0686536.1"/>
    <property type="molecule type" value="Genomic_DNA"/>
</dbReference>
<dbReference type="PANTHER" id="PTHR42904">
    <property type="entry name" value="NUDIX HYDROLASE, NUDC SUBFAMILY"/>
    <property type="match status" value="1"/>
</dbReference>
<evidence type="ECO:0000256" key="1">
    <source>
        <dbReference type="ARBA" id="ARBA00001946"/>
    </source>
</evidence>
<dbReference type="OrthoDB" id="10249612at2759"/>
<dbReference type="InterPro" id="IPR050241">
    <property type="entry name" value="NAD-cap_RNA_hydrolase_NudC"/>
</dbReference>
<comment type="similarity">
    <text evidence="3">Belongs to the Nudix hydrolase family. NudC subfamily.</text>
</comment>
<sequence>MKDIFFGCSKKVVRYAYLRRDVENMKKLYNDINESKLIIFKKDENTNRLEVLINKDENKLELVDLIKYNELKELIKNWLNYNIEIEKIVNEKSNLFEYSKLNFDLKNNSIFWLGYDDLNCLSINNKDLKLENKPIYALDISKSLKFLKFINNNIINKEIKFTENMNEILKMNNENATTYSYSKTFIDFINKNNFCPSCAGHVLPVQLGSRLYCLNDSPFNDLNGNCKINLRPNNLQFPRTDPCIIISLYDESGRILLGSNLKRHPVIKENKDNNDKSIELTKKFYSCFAGFMEPGETIEQCCIREVYEETGLKIKTNDIKIIESQPWPFPSNLMIGCIGFVNKEESYDSKININLDKELDDVRWFNSIDVDNVLNNKKDGILSKSNNLIEQWYCPPKESIAGRLIQHCVDKSNNFEGKF</sequence>
<protein>
    <recommendedName>
        <fullName evidence="4">NAD(+) diphosphatase</fullName>
        <ecNumber evidence="4">3.6.1.22</ecNumber>
    </recommendedName>
</protein>
<dbReference type="EC" id="3.6.1.22" evidence="4"/>
<reference evidence="11" key="1">
    <citation type="submission" date="2020-11" db="EMBL/GenBank/DDBJ databases">
        <title>Kefir isolates.</title>
        <authorList>
            <person name="Marcisauskas S."/>
            <person name="Kim Y."/>
            <person name="Blasche S."/>
        </authorList>
    </citation>
    <scope>NUCLEOTIDE SEQUENCE</scope>
    <source>
        <strain evidence="11">Olga-1</strain>
    </source>
</reference>
<comment type="catalytic activity">
    <reaction evidence="9">
        <text>a 5'-end NAD(+)-phospho-ribonucleoside in mRNA + H2O = a 5'-end phospho-adenosine-phospho-ribonucleoside in mRNA + beta-nicotinamide D-ribonucleotide + 2 H(+)</text>
        <dbReference type="Rhea" id="RHEA:60876"/>
        <dbReference type="Rhea" id="RHEA-COMP:15698"/>
        <dbReference type="Rhea" id="RHEA-COMP:15719"/>
        <dbReference type="ChEBI" id="CHEBI:14649"/>
        <dbReference type="ChEBI" id="CHEBI:15377"/>
        <dbReference type="ChEBI" id="CHEBI:15378"/>
        <dbReference type="ChEBI" id="CHEBI:144029"/>
        <dbReference type="ChEBI" id="CHEBI:144051"/>
    </reaction>
    <physiologicalReaction direction="left-to-right" evidence="9">
        <dbReference type="Rhea" id="RHEA:60877"/>
    </physiologicalReaction>
</comment>
<dbReference type="GO" id="GO:0005777">
    <property type="term" value="C:peroxisome"/>
    <property type="evidence" value="ECO:0007669"/>
    <property type="project" value="TreeGrafter"/>
</dbReference>
<feature type="domain" description="Nudix hydrolase" evidence="10">
    <location>
        <begin position="238"/>
        <end position="388"/>
    </location>
</feature>